<reference evidence="6" key="1">
    <citation type="submission" date="2017-12" db="EMBL/GenBank/DDBJ databases">
        <title>Genome sequencing and analysis.</title>
        <authorList>
            <person name="Huang Y.-T."/>
        </authorList>
    </citation>
    <scope>NUCLEOTIDE SEQUENCE</scope>
    <source>
        <strain evidence="6">VGH116</strain>
    </source>
</reference>
<evidence type="ECO:0000259" key="5">
    <source>
        <dbReference type="PROSITE" id="PS50893"/>
    </source>
</evidence>
<gene>
    <name evidence="6" type="ORF">CYG68_18755</name>
</gene>
<dbReference type="GO" id="GO:0005524">
    <property type="term" value="F:ATP binding"/>
    <property type="evidence" value="ECO:0007669"/>
    <property type="project" value="UniProtKB-KW"/>
</dbReference>
<dbReference type="SMART" id="SM00382">
    <property type="entry name" value="AAA"/>
    <property type="match status" value="2"/>
</dbReference>
<keyword evidence="3 6" id="KW-0067">ATP-binding</keyword>
<sequence length="522" mass="58141">MSVQCHFSHLSVTFNDIPLFDNISGTLTRQVQGLTGHNGRGKSVLMSLLAQQRQPASGTINWQVPFYYVPQLTRLSGITLADALGTAEILAALRRTEDGTATAEDYDFLADKWDMPRQQQSLLESAQLAHLPADTLCTSLSGGEQTRLALCRAFLQPCAFLLLDEPGNHLDAAGRRWLGEQLRNHPAGALVISHERRLLDTMQRIFELTPSALEEYGGNYTHYAEQKAFQLSALQSEEKQLQSQLNREKTELQRTLEKKAQRRRQGEKVRSSGSSSALLLDMKKNKAEKQQSKITGRHDRVMTQLDSQRREVNEKIQHITPQMLAFNYTGEQKRVRINTRDLILPSGTQEPLSLTISGGEHWHIAGRNGCGKSTLLKVLAGLLTAKSGEYSLHGRLRYLDQHLALLNKALPVTEALCEFDPAIPAQTWRTHLGALRIRGDKGLIPLSQLSGGEQLKVTLLALTLSEPLPDILLLDEPDNHLDLDSRLLLENVLRSYKGALLLVSHDEAFTENCAITHTLALS</sequence>
<keyword evidence="2" id="KW-0547">Nucleotide-binding</keyword>
<dbReference type="AlphaFoldDB" id="A0A8I0Q2A7"/>
<proteinExistence type="predicted"/>
<dbReference type="PANTHER" id="PTHR19211">
    <property type="entry name" value="ATP-BINDING TRANSPORT PROTEIN-RELATED"/>
    <property type="match status" value="1"/>
</dbReference>
<feature type="compositionally biased region" description="Basic and acidic residues" evidence="4">
    <location>
        <begin position="257"/>
        <end position="270"/>
    </location>
</feature>
<keyword evidence="1" id="KW-0677">Repeat</keyword>
<dbReference type="Proteomes" id="UP000650477">
    <property type="component" value="Unassembled WGS sequence"/>
</dbReference>
<dbReference type="InterPro" id="IPR050611">
    <property type="entry name" value="ABCF"/>
</dbReference>
<evidence type="ECO:0000313" key="7">
    <source>
        <dbReference type="Proteomes" id="UP000650477"/>
    </source>
</evidence>
<dbReference type="InterPro" id="IPR003439">
    <property type="entry name" value="ABC_transporter-like_ATP-bd"/>
</dbReference>
<dbReference type="GO" id="GO:0016887">
    <property type="term" value="F:ATP hydrolysis activity"/>
    <property type="evidence" value="ECO:0007669"/>
    <property type="project" value="InterPro"/>
</dbReference>
<dbReference type="PROSITE" id="PS00211">
    <property type="entry name" value="ABC_TRANSPORTER_1"/>
    <property type="match status" value="1"/>
</dbReference>
<evidence type="ECO:0000256" key="4">
    <source>
        <dbReference type="SAM" id="MobiDB-lite"/>
    </source>
</evidence>
<evidence type="ECO:0000313" key="6">
    <source>
        <dbReference type="EMBL" id="MBE8614407.1"/>
    </source>
</evidence>
<organism evidence="6 7">
    <name type="scientific">Morganella morganii</name>
    <name type="common">Proteus morganii</name>
    <dbReference type="NCBI Taxonomy" id="582"/>
    <lineage>
        <taxon>Bacteria</taxon>
        <taxon>Pseudomonadati</taxon>
        <taxon>Pseudomonadota</taxon>
        <taxon>Gammaproteobacteria</taxon>
        <taxon>Enterobacterales</taxon>
        <taxon>Morganellaceae</taxon>
        <taxon>Morganella</taxon>
    </lineage>
</organism>
<dbReference type="RefSeq" id="WP_193830265.1">
    <property type="nucleotide sequence ID" value="NZ_PKLF01000025.1"/>
</dbReference>
<dbReference type="CDD" id="cd03221">
    <property type="entry name" value="ABCF_EF-3"/>
    <property type="match status" value="1"/>
</dbReference>
<dbReference type="EMBL" id="PKLF01000025">
    <property type="protein sequence ID" value="MBE8614407.1"/>
    <property type="molecule type" value="Genomic_DNA"/>
</dbReference>
<name>A0A8I0Q2A7_MORMO</name>
<protein>
    <submittedName>
        <fullName evidence="6">ABC transporter ATP-binding protein</fullName>
    </submittedName>
</protein>
<dbReference type="Gene3D" id="3.40.50.300">
    <property type="entry name" value="P-loop containing nucleotide triphosphate hydrolases"/>
    <property type="match status" value="2"/>
</dbReference>
<dbReference type="SUPFAM" id="SSF52540">
    <property type="entry name" value="P-loop containing nucleoside triphosphate hydrolases"/>
    <property type="match status" value="2"/>
</dbReference>
<accession>A0A8I0Q2A7</accession>
<dbReference type="PANTHER" id="PTHR19211:SF6">
    <property type="entry name" value="BLL7188 PROTEIN"/>
    <property type="match status" value="1"/>
</dbReference>
<dbReference type="InterPro" id="IPR017871">
    <property type="entry name" value="ABC_transporter-like_CS"/>
</dbReference>
<feature type="compositionally biased region" description="Basic and acidic residues" evidence="4">
    <location>
        <begin position="281"/>
        <end position="297"/>
    </location>
</feature>
<dbReference type="InterPro" id="IPR027417">
    <property type="entry name" value="P-loop_NTPase"/>
</dbReference>
<dbReference type="Pfam" id="PF00005">
    <property type="entry name" value="ABC_tran"/>
    <property type="match status" value="2"/>
</dbReference>
<evidence type="ECO:0000256" key="2">
    <source>
        <dbReference type="ARBA" id="ARBA00022741"/>
    </source>
</evidence>
<dbReference type="InterPro" id="IPR003593">
    <property type="entry name" value="AAA+_ATPase"/>
</dbReference>
<dbReference type="PROSITE" id="PS50893">
    <property type="entry name" value="ABC_TRANSPORTER_2"/>
    <property type="match status" value="1"/>
</dbReference>
<feature type="region of interest" description="Disordered" evidence="4">
    <location>
        <begin position="257"/>
        <end position="297"/>
    </location>
</feature>
<evidence type="ECO:0000256" key="1">
    <source>
        <dbReference type="ARBA" id="ARBA00022737"/>
    </source>
</evidence>
<evidence type="ECO:0000256" key="3">
    <source>
        <dbReference type="ARBA" id="ARBA00022840"/>
    </source>
</evidence>
<comment type="caution">
    <text evidence="6">The sequence shown here is derived from an EMBL/GenBank/DDBJ whole genome shotgun (WGS) entry which is preliminary data.</text>
</comment>
<feature type="domain" description="ABC transporter" evidence="5">
    <location>
        <begin position="5"/>
        <end position="235"/>
    </location>
</feature>